<sequence>MRILSRNFRLQDITIMYFTALGALMVILVASYQAPTNAFNVSDLKPSSSTPLLPLPMPFRMPLDPRGELHLSWNISYATQEVFMLLKVAELRYGVVLGMSDRGELTNADLVVLWDSGTKSFFGDAWSDSEGRVSLDSQQDYELIEAKQKPDGFYLLFKRPFSTCDPRDYLIEEGTVHVIYGFLDEPLTSLDKLNLSRIHTGVQRVLMLRPDTPDPTLPPGLQTLDVLSPNIFIPNQETTYWCFIQKLPENMPKNHIIMYESMVTPGNEAIVHHMEVFECSPDVPDVPEYSGSCDDKMKPSKLNSCRHVLAAWAMGAEAFYYPPDAGLPMGGPGSSRFLRLEVHYHNPLLISGRRDSSGIRLHYTPSLRRFDAGIMELGLVYTPIMAIPPKQHSFYLSGYCTSKCTQAALPSGGIYIFASQLHTHLAGRGVRTVLVRGGKEVEVVQEDQHFSTHYQTIRVLRKMTKVLPGDVLITKCTYNTEDRSGPTVGGFSITDEMCVNYVHYYPRTQLELCKTHVDPGYLQKYFNFINRFQGNDGCVCGDVGVTEQYSQLQWDAFTGEVLDSLYSTAPDLDALQPVDRTSLSWRVGQAARPGGDGGPGKTSVPLRRRSPAQQPTTDTPSVSPVWGGRAPNLLQDKCVLVLFLCSRNSFRLL</sequence>
<comment type="caution">
    <text evidence="27">The sequence shown here is derived from an EMBL/GenBank/DDBJ whole genome shotgun (WGS) entry which is preliminary data.</text>
</comment>
<evidence type="ECO:0000313" key="28">
    <source>
        <dbReference type="Proteomes" id="UP001153269"/>
    </source>
</evidence>
<dbReference type="SUPFAM" id="SSF49742">
    <property type="entry name" value="PHM/PNGase F"/>
    <property type="match status" value="2"/>
</dbReference>
<keyword evidence="15" id="KW-0560">Oxidoreductase</keyword>
<dbReference type="InterPro" id="IPR005018">
    <property type="entry name" value="DOMON_domain"/>
</dbReference>
<dbReference type="InterPro" id="IPR008977">
    <property type="entry name" value="PHM/PNGase_F_dom_sf"/>
</dbReference>
<organism evidence="27 28">
    <name type="scientific">Pleuronectes platessa</name>
    <name type="common">European plaice</name>
    <dbReference type="NCBI Taxonomy" id="8262"/>
    <lineage>
        <taxon>Eukaryota</taxon>
        <taxon>Metazoa</taxon>
        <taxon>Chordata</taxon>
        <taxon>Craniata</taxon>
        <taxon>Vertebrata</taxon>
        <taxon>Euteleostomi</taxon>
        <taxon>Actinopterygii</taxon>
        <taxon>Neopterygii</taxon>
        <taxon>Teleostei</taxon>
        <taxon>Neoteleostei</taxon>
        <taxon>Acanthomorphata</taxon>
        <taxon>Carangaria</taxon>
        <taxon>Pleuronectiformes</taxon>
        <taxon>Pleuronectoidei</taxon>
        <taxon>Pleuronectidae</taxon>
        <taxon>Pleuronectes</taxon>
    </lineage>
</organism>
<keyword evidence="9" id="KW-0127">Catecholamine biosynthesis</keyword>
<accession>A0A9N7YQP9</accession>
<evidence type="ECO:0000256" key="8">
    <source>
        <dbReference type="ARBA" id="ARBA00020179"/>
    </source>
</evidence>
<keyword evidence="21" id="KW-0968">Cytoplasmic vesicle</keyword>
<dbReference type="EC" id="1.14.17.1" evidence="7"/>
<dbReference type="EMBL" id="CADEAL010002535">
    <property type="protein sequence ID" value="CAB1440859.1"/>
    <property type="molecule type" value="Genomic_DNA"/>
</dbReference>
<dbReference type="GO" id="GO:0005615">
    <property type="term" value="C:extracellular space"/>
    <property type="evidence" value="ECO:0007669"/>
    <property type="project" value="TreeGrafter"/>
</dbReference>
<dbReference type="InterPro" id="IPR014784">
    <property type="entry name" value="Cu2_ascorb_mOase-like_C"/>
</dbReference>
<dbReference type="GO" id="GO:0042420">
    <property type="term" value="P:dopamine catabolic process"/>
    <property type="evidence" value="ECO:0007669"/>
    <property type="project" value="TreeGrafter"/>
</dbReference>
<dbReference type="FunFam" id="2.60.120.310:FF:000003">
    <property type="entry name" value="Dopamine beta-hydroxylase"/>
    <property type="match status" value="1"/>
</dbReference>
<evidence type="ECO:0000256" key="21">
    <source>
        <dbReference type="ARBA" id="ARBA00023329"/>
    </source>
</evidence>
<evidence type="ECO:0000256" key="14">
    <source>
        <dbReference type="ARBA" id="ARBA00022989"/>
    </source>
</evidence>
<keyword evidence="18 25" id="KW-0472">Membrane</keyword>
<dbReference type="GO" id="GO:0005507">
    <property type="term" value="F:copper ion binding"/>
    <property type="evidence" value="ECO:0007669"/>
    <property type="project" value="InterPro"/>
</dbReference>
<evidence type="ECO:0000256" key="12">
    <source>
        <dbReference type="ARBA" id="ARBA00022896"/>
    </source>
</evidence>
<name>A0A9N7YQP9_PLEPL</name>
<keyword evidence="28" id="KW-1185">Reference proteome</keyword>
<dbReference type="FunFam" id="2.60.120.230:FF:000001">
    <property type="entry name" value="Monooxygenase, DBH-like 1"/>
    <property type="match status" value="1"/>
</dbReference>
<dbReference type="SMART" id="SM00664">
    <property type="entry name" value="DoH"/>
    <property type="match status" value="1"/>
</dbReference>
<dbReference type="Gene3D" id="2.60.120.310">
    <property type="entry name" value="Copper type II, ascorbate-dependent monooxygenase, N-terminal domain"/>
    <property type="match status" value="1"/>
</dbReference>
<dbReference type="GO" id="GO:0034466">
    <property type="term" value="C:chromaffin granule lumen"/>
    <property type="evidence" value="ECO:0007669"/>
    <property type="project" value="UniProtKB-SubCell"/>
</dbReference>
<dbReference type="PROSITE" id="PS50836">
    <property type="entry name" value="DOMON"/>
    <property type="match status" value="1"/>
</dbReference>
<evidence type="ECO:0000256" key="5">
    <source>
        <dbReference type="ARBA" id="ARBA00010676"/>
    </source>
</evidence>
<dbReference type="Proteomes" id="UP001153269">
    <property type="component" value="Unassembled WGS sequence"/>
</dbReference>
<keyword evidence="16" id="KW-0186">Copper</keyword>
<comment type="subunit">
    <text evidence="6">Homotetramer; composed of two disulfide-linked dimers.</text>
</comment>
<dbReference type="PANTHER" id="PTHR10157:SF29">
    <property type="entry name" value="DOPAMINE BETA-HYDROXYLASE"/>
    <property type="match status" value="1"/>
</dbReference>
<dbReference type="InterPro" id="IPR000323">
    <property type="entry name" value="Cu2_ascorb_mOase_N"/>
</dbReference>
<evidence type="ECO:0000256" key="7">
    <source>
        <dbReference type="ARBA" id="ARBA00012686"/>
    </source>
</evidence>
<evidence type="ECO:0000256" key="13">
    <source>
        <dbReference type="ARBA" id="ARBA00022968"/>
    </source>
</evidence>
<evidence type="ECO:0000256" key="24">
    <source>
        <dbReference type="SAM" id="MobiDB-lite"/>
    </source>
</evidence>
<comment type="similarity">
    <text evidence="5">Belongs to the copper type II ascorbate-dependent monooxygenase family.</text>
</comment>
<evidence type="ECO:0000256" key="9">
    <source>
        <dbReference type="ARBA" id="ARBA00022584"/>
    </source>
</evidence>
<protein>
    <recommendedName>
        <fullName evidence="8">Dopamine beta-hydroxylase</fullName>
        <ecNumber evidence="7">1.14.17.1</ecNumber>
    </recommendedName>
</protein>
<keyword evidence="19" id="KW-1015">Disulfide bond</keyword>
<evidence type="ECO:0000256" key="3">
    <source>
        <dbReference type="ARBA" id="ARBA00004553"/>
    </source>
</evidence>
<evidence type="ECO:0000256" key="20">
    <source>
        <dbReference type="ARBA" id="ARBA00023180"/>
    </source>
</evidence>
<dbReference type="InterPro" id="IPR024548">
    <property type="entry name" value="Cu2_monoox_C"/>
</dbReference>
<dbReference type="InterPro" id="IPR020611">
    <property type="entry name" value="Cu2_ascorb_mOase_CS-1"/>
</dbReference>
<feature type="transmembrane region" description="Helical" evidence="25">
    <location>
        <begin position="12"/>
        <end position="32"/>
    </location>
</feature>
<evidence type="ECO:0000256" key="4">
    <source>
        <dbReference type="ARBA" id="ARBA00005223"/>
    </source>
</evidence>
<feature type="domain" description="DOMON" evidence="26">
    <location>
        <begin position="67"/>
        <end position="183"/>
    </location>
</feature>
<gene>
    <name evidence="27" type="ORF">PLEPLA_LOCUS28653</name>
</gene>
<evidence type="ECO:0000256" key="15">
    <source>
        <dbReference type="ARBA" id="ARBA00023002"/>
    </source>
</evidence>
<dbReference type="Pfam" id="PF01082">
    <property type="entry name" value="Cu2_monooxygen"/>
    <property type="match status" value="1"/>
</dbReference>
<dbReference type="Gene3D" id="2.60.120.230">
    <property type="match status" value="1"/>
</dbReference>
<keyword evidence="14 25" id="KW-1133">Transmembrane helix</keyword>
<evidence type="ECO:0000256" key="16">
    <source>
        <dbReference type="ARBA" id="ARBA00023008"/>
    </source>
</evidence>
<evidence type="ECO:0000256" key="22">
    <source>
        <dbReference type="ARBA" id="ARBA00037327"/>
    </source>
</evidence>
<dbReference type="AlphaFoldDB" id="A0A9N7YQP9"/>
<evidence type="ECO:0000313" key="27">
    <source>
        <dbReference type="EMBL" id="CAB1440859.1"/>
    </source>
</evidence>
<evidence type="ECO:0000256" key="10">
    <source>
        <dbReference type="ARBA" id="ARBA00022692"/>
    </source>
</evidence>
<keyword evidence="10 25" id="KW-0812">Transmembrane</keyword>
<dbReference type="InterPro" id="IPR045266">
    <property type="entry name" value="DOH_DOMON"/>
</dbReference>
<dbReference type="InterPro" id="IPR000945">
    <property type="entry name" value="DBH-like"/>
</dbReference>
<dbReference type="CDD" id="cd09631">
    <property type="entry name" value="DOMON_DOH"/>
    <property type="match status" value="1"/>
</dbReference>
<evidence type="ECO:0000259" key="26">
    <source>
        <dbReference type="PROSITE" id="PS50836"/>
    </source>
</evidence>
<keyword evidence="13" id="KW-0735">Signal-anchor</keyword>
<dbReference type="GO" id="GO:0042584">
    <property type="term" value="C:chromaffin granule membrane"/>
    <property type="evidence" value="ECO:0007669"/>
    <property type="project" value="UniProtKB-SubCell"/>
</dbReference>
<dbReference type="PROSITE" id="PS00084">
    <property type="entry name" value="CU2_MONOOXYGENASE_1"/>
    <property type="match status" value="1"/>
</dbReference>
<evidence type="ECO:0000256" key="1">
    <source>
        <dbReference type="ARBA" id="ARBA00001973"/>
    </source>
</evidence>
<evidence type="ECO:0000256" key="6">
    <source>
        <dbReference type="ARBA" id="ARBA00011406"/>
    </source>
</evidence>
<keyword evidence="17" id="KW-0503">Monooxygenase</keyword>
<dbReference type="GO" id="GO:0042421">
    <property type="term" value="P:norepinephrine biosynthetic process"/>
    <property type="evidence" value="ECO:0007669"/>
    <property type="project" value="TreeGrafter"/>
</dbReference>
<dbReference type="Pfam" id="PF03712">
    <property type="entry name" value="Cu2_monoox_C"/>
    <property type="match status" value="1"/>
</dbReference>
<feature type="region of interest" description="Disordered" evidence="24">
    <location>
        <begin position="586"/>
        <end position="626"/>
    </location>
</feature>
<dbReference type="PANTHER" id="PTHR10157">
    <property type="entry name" value="DOPAMINE BETA HYDROXYLASE RELATED"/>
    <property type="match status" value="1"/>
</dbReference>
<dbReference type="GO" id="GO:0031418">
    <property type="term" value="F:L-ascorbic acid binding"/>
    <property type="evidence" value="ECO:0007669"/>
    <property type="project" value="UniProtKB-KW"/>
</dbReference>
<dbReference type="InterPro" id="IPR036939">
    <property type="entry name" value="Cu2_ascorb_mOase_N_sf"/>
</dbReference>
<comment type="cofactor">
    <cofactor evidence="1">
        <name>Cu(2+)</name>
        <dbReference type="ChEBI" id="CHEBI:29036"/>
    </cofactor>
</comment>
<keyword evidence="12" id="KW-0847">Vitamin C</keyword>
<dbReference type="GO" id="GO:0004500">
    <property type="term" value="F:dopamine beta-monooxygenase activity"/>
    <property type="evidence" value="ECO:0007669"/>
    <property type="project" value="UniProtKB-EC"/>
</dbReference>
<dbReference type="Pfam" id="PF03351">
    <property type="entry name" value="DOMON"/>
    <property type="match status" value="1"/>
</dbReference>
<feature type="compositionally biased region" description="Polar residues" evidence="24">
    <location>
        <begin position="611"/>
        <end position="622"/>
    </location>
</feature>
<proteinExistence type="inferred from homology"/>
<evidence type="ECO:0000256" key="19">
    <source>
        <dbReference type="ARBA" id="ARBA00023157"/>
    </source>
</evidence>
<comment type="catalytic activity">
    <reaction evidence="23">
        <text>dopamine + 2 L-ascorbate + O2 = (R)-noradrenaline + 2 monodehydro-L-ascorbate radical + H2O</text>
        <dbReference type="Rhea" id="RHEA:19117"/>
        <dbReference type="ChEBI" id="CHEBI:15377"/>
        <dbReference type="ChEBI" id="CHEBI:15379"/>
        <dbReference type="ChEBI" id="CHEBI:38290"/>
        <dbReference type="ChEBI" id="CHEBI:59513"/>
        <dbReference type="ChEBI" id="CHEBI:59905"/>
        <dbReference type="ChEBI" id="CHEBI:72587"/>
        <dbReference type="EC" id="1.14.17.1"/>
    </reaction>
    <physiologicalReaction direction="left-to-right" evidence="23">
        <dbReference type="Rhea" id="RHEA:19118"/>
    </physiologicalReaction>
</comment>
<evidence type="ECO:0000256" key="2">
    <source>
        <dbReference type="ARBA" id="ARBA00004351"/>
    </source>
</evidence>
<evidence type="ECO:0000256" key="17">
    <source>
        <dbReference type="ARBA" id="ARBA00023033"/>
    </source>
</evidence>
<evidence type="ECO:0000256" key="23">
    <source>
        <dbReference type="ARBA" id="ARBA00047952"/>
    </source>
</evidence>
<dbReference type="GO" id="GO:0006589">
    <property type="term" value="P:octopamine biosynthetic process"/>
    <property type="evidence" value="ECO:0007669"/>
    <property type="project" value="TreeGrafter"/>
</dbReference>
<dbReference type="InterPro" id="IPR028460">
    <property type="entry name" value="Tbh/DBH"/>
</dbReference>
<dbReference type="PRINTS" id="PR00767">
    <property type="entry name" value="DBMONOXGNASE"/>
</dbReference>
<comment type="pathway">
    <text evidence="4">Catecholamine biosynthesis; (R)-noradrenaline biosynthesis; (R)-noradrenaline from dopamine: step 1/1.</text>
</comment>
<reference evidence="27" key="1">
    <citation type="submission" date="2020-03" db="EMBL/GenBank/DDBJ databases">
        <authorList>
            <person name="Weist P."/>
        </authorList>
    </citation>
    <scope>NUCLEOTIDE SEQUENCE</scope>
</reference>
<comment type="subcellular location">
    <subcellularLocation>
        <location evidence="3">Cytoplasmic vesicle</location>
        <location evidence="3">Secretory vesicle</location>
        <location evidence="3">Chromaffin granule lumen</location>
    </subcellularLocation>
    <subcellularLocation>
        <location evidence="2">Cytoplasmic vesicle</location>
        <location evidence="2">Secretory vesicle</location>
        <location evidence="2">Chromaffin granule membrane</location>
        <topology evidence="2">Single-pass type II membrane protein</topology>
    </subcellularLocation>
</comment>
<keyword evidence="11" id="KW-0479">Metal-binding</keyword>
<evidence type="ECO:0000256" key="11">
    <source>
        <dbReference type="ARBA" id="ARBA00022723"/>
    </source>
</evidence>
<evidence type="ECO:0000256" key="18">
    <source>
        <dbReference type="ARBA" id="ARBA00023136"/>
    </source>
</evidence>
<keyword evidence="20" id="KW-0325">Glycoprotein</keyword>
<evidence type="ECO:0000256" key="25">
    <source>
        <dbReference type="SAM" id="Phobius"/>
    </source>
</evidence>
<comment type="function">
    <text evidence="22">Catalyzes the hydroxylation of dopamine to noradrenaline (also known as norepinephrine), and is thus vital for regulation of these neurotransmitters.</text>
</comment>